<evidence type="ECO:0000256" key="5">
    <source>
        <dbReference type="ARBA" id="ARBA00022490"/>
    </source>
</evidence>
<dbReference type="NCBIfam" id="TIGR00224">
    <property type="entry name" value="pckA"/>
    <property type="match status" value="1"/>
</dbReference>
<evidence type="ECO:0000256" key="7">
    <source>
        <dbReference type="ARBA" id="ARBA00022741"/>
    </source>
</evidence>
<evidence type="ECO:0000256" key="4">
    <source>
        <dbReference type="ARBA" id="ARBA00022432"/>
    </source>
</evidence>
<dbReference type="HAMAP" id="MF_00453">
    <property type="entry name" value="PEPCK_ATP"/>
    <property type="match status" value="1"/>
</dbReference>
<comment type="catalytic activity">
    <reaction evidence="12 14">
        <text>oxaloacetate + ATP = phosphoenolpyruvate + ADP + CO2</text>
        <dbReference type="Rhea" id="RHEA:18617"/>
        <dbReference type="ChEBI" id="CHEBI:16452"/>
        <dbReference type="ChEBI" id="CHEBI:16526"/>
        <dbReference type="ChEBI" id="CHEBI:30616"/>
        <dbReference type="ChEBI" id="CHEBI:58702"/>
        <dbReference type="ChEBI" id="CHEBI:456216"/>
        <dbReference type="EC" id="4.1.1.49"/>
    </reaction>
</comment>
<evidence type="ECO:0000256" key="13">
    <source>
        <dbReference type="ARBA" id="ARBA00055407"/>
    </source>
</evidence>
<comment type="subcellular location">
    <subcellularLocation>
        <location evidence="14">Cytoplasm</location>
    </subcellularLocation>
</comment>
<dbReference type="CDD" id="cd00484">
    <property type="entry name" value="PEPCK_ATP"/>
    <property type="match status" value="1"/>
</dbReference>
<evidence type="ECO:0000256" key="2">
    <source>
        <dbReference type="ARBA" id="ARBA00006052"/>
    </source>
</evidence>
<keyword evidence="15" id="KW-0808">Transferase</keyword>
<organism evidence="15 16">
    <name type="scientific">Sodalis ligni</name>
    <dbReference type="NCBI Taxonomy" id="2697027"/>
    <lineage>
        <taxon>Bacteria</taxon>
        <taxon>Pseudomonadati</taxon>
        <taxon>Pseudomonadota</taxon>
        <taxon>Gammaproteobacteria</taxon>
        <taxon>Enterobacterales</taxon>
        <taxon>Bruguierivoracaceae</taxon>
        <taxon>Sodalis</taxon>
    </lineage>
</organism>
<feature type="binding site" evidence="14">
    <location>
        <position position="332"/>
    </location>
    <ligand>
        <name>substrate</name>
    </ligand>
</feature>
<dbReference type="SUPFAM" id="SSF68923">
    <property type="entry name" value="PEP carboxykinase N-terminal domain"/>
    <property type="match status" value="1"/>
</dbReference>
<gene>
    <name evidence="14" type="primary">pckA</name>
    <name evidence="15" type="ORF">EZJ58_3134</name>
</gene>
<dbReference type="InterPro" id="IPR001272">
    <property type="entry name" value="PEP_carboxykinase_ATP"/>
</dbReference>
<feature type="binding site" evidence="14">
    <location>
        <position position="332"/>
    </location>
    <ligand>
        <name>ATP</name>
        <dbReference type="ChEBI" id="CHEBI:30616"/>
    </ligand>
</feature>
<evidence type="ECO:0000256" key="3">
    <source>
        <dbReference type="ARBA" id="ARBA00012363"/>
    </source>
</evidence>
<feature type="binding site" evidence="14">
    <location>
        <position position="64"/>
    </location>
    <ligand>
        <name>substrate</name>
    </ligand>
</feature>
<dbReference type="GO" id="GO:0005524">
    <property type="term" value="F:ATP binding"/>
    <property type="evidence" value="ECO:0007669"/>
    <property type="project" value="UniProtKB-UniRule"/>
</dbReference>
<feature type="binding site" evidence="14">
    <location>
        <position position="212"/>
    </location>
    <ligand>
        <name>substrate</name>
    </ligand>
</feature>
<evidence type="ECO:0000313" key="15">
    <source>
        <dbReference type="EMBL" id="TCL04981.1"/>
    </source>
</evidence>
<feature type="binding site" evidence="14">
    <location>
        <position position="206"/>
    </location>
    <ligand>
        <name>substrate</name>
    </ligand>
</feature>
<dbReference type="UniPathway" id="UPA00138"/>
<dbReference type="NCBIfam" id="NF006821">
    <property type="entry name" value="PRK09344.1-3"/>
    <property type="match status" value="1"/>
</dbReference>
<feature type="binding site" evidence="14">
    <location>
        <position position="296"/>
    </location>
    <ligand>
        <name>ATP</name>
        <dbReference type="ChEBI" id="CHEBI:30616"/>
    </ligand>
</feature>
<evidence type="ECO:0000313" key="16">
    <source>
        <dbReference type="Proteomes" id="UP000294555"/>
    </source>
</evidence>
<comment type="pathway">
    <text evidence="1 14">Carbohydrate biosynthesis; gluconeogenesis.</text>
</comment>
<dbReference type="EMBL" id="SJOI01000001">
    <property type="protein sequence ID" value="TCL04981.1"/>
    <property type="molecule type" value="Genomic_DNA"/>
</dbReference>
<keyword evidence="15" id="KW-0418">Kinase</keyword>
<dbReference type="PANTHER" id="PTHR30031">
    <property type="entry name" value="PHOSPHOENOLPYRUVATE CARBOXYKINASE ATP"/>
    <property type="match status" value="1"/>
</dbReference>
<dbReference type="OrthoDB" id="9806325at2"/>
<feature type="binding site" evidence="14">
    <location>
        <position position="212"/>
    </location>
    <ligand>
        <name>Mn(2+)</name>
        <dbReference type="ChEBI" id="CHEBI:29035"/>
    </ligand>
</feature>
<accession>A0A4R1NGQ6</accession>
<proteinExistence type="inferred from homology"/>
<dbReference type="AlphaFoldDB" id="A0A4R1NGQ6"/>
<dbReference type="FunFam" id="2.170.8.10:FF:000001">
    <property type="entry name" value="Phosphoenolpyruvate carboxykinase (ATP)"/>
    <property type="match status" value="1"/>
</dbReference>
<dbReference type="InterPro" id="IPR015994">
    <property type="entry name" value="PEPCK_ATP_CS"/>
</dbReference>
<dbReference type="Gene3D" id="3.90.228.20">
    <property type="match status" value="1"/>
</dbReference>
<dbReference type="InterPro" id="IPR013035">
    <property type="entry name" value="PEP_carboxykinase_C"/>
</dbReference>
<dbReference type="GO" id="GO:0005829">
    <property type="term" value="C:cytosol"/>
    <property type="evidence" value="ECO:0007669"/>
    <property type="project" value="TreeGrafter"/>
</dbReference>
<dbReference type="SUPFAM" id="SSF53795">
    <property type="entry name" value="PEP carboxykinase-like"/>
    <property type="match status" value="1"/>
</dbReference>
<dbReference type="NCBIfam" id="NF006820">
    <property type="entry name" value="PRK09344.1-2"/>
    <property type="match status" value="1"/>
</dbReference>
<evidence type="ECO:0000256" key="1">
    <source>
        <dbReference type="ARBA" id="ARBA00004742"/>
    </source>
</evidence>
<feature type="binding site" evidence="14">
    <location>
        <position position="268"/>
    </location>
    <ligand>
        <name>Mn(2+)</name>
        <dbReference type="ChEBI" id="CHEBI:29035"/>
    </ligand>
</feature>
<dbReference type="GO" id="GO:0004612">
    <property type="term" value="F:phosphoenolpyruvate carboxykinase (ATP) activity"/>
    <property type="evidence" value="ECO:0007669"/>
    <property type="project" value="UniProtKB-UniRule"/>
</dbReference>
<keyword evidence="8 14" id="KW-0210">Decarboxylase</keyword>
<keyword evidence="16" id="KW-1185">Reference proteome</keyword>
<evidence type="ECO:0000256" key="11">
    <source>
        <dbReference type="ARBA" id="ARBA00023239"/>
    </source>
</evidence>
<dbReference type="GO" id="GO:0016301">
    <property type="term" value="F:kinase activity"/>
    <property type="evidence" value="ECO:0007669"/>
    <property type="project" value="UniProtKB-KW"/>
</dbReference>
<keyword evidence="11 14" id="KW-0456">Lyase</keyword>
<evidence type="ECO:0000256" key="8">
    <source>
        <dbReference type="ARBA" id="ARBA00022793"/>
    </source>
</evidence>
<evidence type="ECO:0000256" key="10">
    <source>
        <dbReference type="ARBA" id="ARBA00023211"/>
    </source>
</evidence>
<feature type="binding site" evidence="14">
    <location>
        <begin position="247"/>
        <end position="255"/>
    </location>
    <ligand>
        <name>ATP</name>
        <dbReference type="ChEBI" id="CHEBI:30616"/>
    </ligand>
</feature>
<feature type="binding site" evidence="14">
    <location>
        <position position="454"/>
    </location>
    <ligand>
        <name>ATP</name>
        <dbReference type="ChEBI" id="CHEBI:30616"/>
    </ligand>
</feature>
<comment type="subunit">
    <text evidence="14">Monomer.</text>
</comment>
<dbReference type="RefSeq" id="WP_132923722.1">
    <property type="nucleotide sequence ID" value="NZ_SJOI01000001.1"/>
</dbReference>
<evidence type="ECO:0000256" key="12">
    <source>
        <dbReference type="ARBA" id="ARBA00047371"/>
    </source>
</evidence>
<feature type="binding site" evidence="14">
    <location>
        <position position="231"/>
    </location>
    <ligand>
        <name>ATP</name>
        <dbReference type="ChEBI" id="CHEBI:30616"/>
    </ligand>
</feature>
<keyword evidence="15" id="KW-0670">Pyruvate</keyword>
<sequence>MASYGISAHDLVGYGITDCSELIYNPGFAQLFQEETDPSLEGFERGTVTQSGAVAVDTGIFTGRSPKDKYLVRDDVTRDTVWWSDQGKGNNDNHPLSQETWSELKQLVAKQLSGKRLFVVDTFCGANDNTRLKVRFITEVAWQAHFVKNMFIRPTKEELVGFTPDFVVMNGAKCTNPDWQKQGMHSENFVAFNLTERMQLIGGTWYGGEMKKGMFSMMNYLLPLQGIASMHCSANVGADDDVAVFFGLSGTGKTTLSTDPNRRLIGDDEHGWDDDGVFNFEGGCYAKTIHLSEEAEPEIYHAIRRDALLENVVVRADGTVDYDDGSKTENTRVSYPIYHIENIVKPVSKAGHASKVIFLTADAFGVLPPVSRLTVEQAQYHFLSGFTAKLAGTERGITAPTPTFSACFGAAFLSLHPTKYAEVLAKRMNAVGAKAYLVNTGWNGTGKRISIKATRTIINAILSGDIDDEETITLPIFNLAVPMKLEGVDSNILDPRKTYEDPKAWQEKAEDLARRFTTNFEKYTDTTAGQALVKAGPAL</sequence>
<comment type="cofactor">
    <cofactor evidence="14">
        <name>Mn(2+)</name>
        <dbReference type="ChEBI" id="CHEBI:29035"/>
    </cofactor>
    <text evidence="14">Binds 1 Mn(2+) ion per subunit.</text>
</comment>
<evidence type="ECO:0000256" key="9">
    <source>
        <dbReference type="ARBA" id="ARBA00022840"/>
    </source>
</evidence>
<name>A0A4R1NGQ6_9GAMM</name>
<keyword evidence="9 14" id="KW-0067">ATP-binding</keyword>
<comment type="function">
    <text evidence="13 14">Involved in the gluconeogenesis. Catalyzes the conversion of oxaloacetate (OAA) to phosphoenolpyruvate (PEP) through direct phosphoryl transfer between the nucleoside triphosphate and OAA.</text>
</comment>
<dbReference type="PIRSF" id="PIRSF006294">
    <property type="entry name" value="PEP_crbxkin"/>
    <property type="match status" value="1"/>
</dbReference>
<dbReference type="InterPro" id="IPR008210">
    <property type="entry name" value="PEP_carboxykinase_N"/>
</dbReference>
<dbReference type="EC" id="4.1.1.49" evidence="3 14"/>
<dbReference type="PANTHER" id="PTHR30031:SF0">
    <property type="entry name" value="PHOSPHOENOLPYRUVATE CARBOXYKINASE (ATP)"/>
    <property type="match status" value="1"/>
</dbReference>
<dbReference type="Pfam" id="PF01293">
    <property type="entry name" value="PEPCK_ATP"/>
    <property type="match status" value="1"/>
</dbReference>
<dbReference type="Gene3D" id="3.40.449.10">
    <property type="entry name" value="Phosphoenolpyruvate Carboxykinase, domain 1"/>
    <property type="match status" value="1"/>
</dbReference>
<dbReference type="GO" id="GO:0046872">
    <property type="term" value="F:metal ion binding"/>
    <property type="evidence" value="ECO:0007669"/>
    <property type="project" value="UniProtKB-KW"/>
</dbReference>
<reference evidence="15 16" key="1">
    <citation type="submission" date="2019-02" db="EMBL/GenBank/DDBJ databases">
        <title>Investigation of anaerobic lignin degradation for improved lignocellulosic biofuels.</title>
        <authorList>
            <person name="Deangelis K."/>
        </authorList>
    </citation>
    <scope>NUCLEOTIDE SEQUENCE [LARGE SCALE GENOMIC DNA]</scope>
    <source>
        <strain evidence="15 16">159R</strain>
    </source>
</reference>
<dbReference type="PROSITE" id="PS00532">
    <property type="entry name" value="PEPCK_ATP"/>
    <property type="match status" value="1"/>
</dbReference>
<feature type="binding site" evidence="14">
    <location>
        <position position="212"/>
    </location>
    <ligand>
        <name>ATP</name>
        <dbReference type="ChEBI" id="CHEBI:30616"/>
    </ligand>
</feature>
<dbReference type="FunFam" id="3.40.449.10:FF:000001">
    <property type="entry name" value="Phosphoenolpyruvate carboxykinase (ATP)"/>
    <property type="match status" value="1"/>
</dbReference>
<dbReference type="NCBIfam" id="NF006819">
    <property type="entry name" value="PRK09344.1-1"/>
    <property type="match status" value="1"/>
</dbReference>
<keyword evidence="7 14" id="KW-0547">Nucleotide-binding</keyword>
<comment type="caution">
    <text evidence="15">The sequence shown here is derived from an EMBL/GenBank/DDBJ whole genome shotgun (WGS) entry which is preliminary data.</text>
</comment>
<feature type="binding site" evidence="14">
    <location>
        <begin position="448"/>
        <end position="449"/>
    </location>
    <ligand>
        <name>ATP</name>
        <dbReference type="ChEBI" id="CHEBI:30616"/>
    </ligand>
</feature>
<keyword evidence="10 14" id="KW-0464">Manganese</keyword>
<evidence type="ECO:0000256" key="6">
    <source>
        <dbReference type="ARBA" id="ARBA00022723"/>
    </source>
</evidence>
<comment type="similarity">
    <text evidence="2 14">Belongs to the phosphoenolpyruvate carboxykinase (ATP) family.</text>
</comment>
<keyword evidence="5 14" id="KW-0963">Cytoplasm</keyword>
<keyword evidence="6 14" id="KW-0479">Metal-binding</keyword>
<dbReference type="Proteomes" id="UP000294555">
    <property type="component" value="Unassembled WGS sequence"/>
</dbReference>
<dbReference type="Gene3D" id="2.170.8.10">
    <property type="entry name" value="Phosphoenolpyruvate Carboxykinase, domain 2"/>
    <property type="match status" value="1"/>
</dbReference>
<protein>
    <recommendedName>
        <fullName evidence="3 14">Phosphoenolpyruvate carboxykinase (ATP)</fullName>
        <shortName evidence="14">PCK</shortName>
        <shortName evidence="14">PEP carboxykinase</shortName>
        <shortName evidence="14">PEPCK</shortName>
        <ecNumber evidence="3 14">4.1.1.49</ecNumber>
    </recommendedName>
</protein>
<dbReference type="GO" id="GO:0006094">
    <property type="term" value="P:gluconeogenesis"/>
    <property type="evidence" value="ECO:0007669"/>
    <property type="project" value="UniProtKB-UniRule"/>
</dbReference>
<evidence type="ECO:0000256" key="14">
    <source>
        <dbReference type="HAMAP-Rule" id="MF_00453"/>
    </source>
</evidence>
<keyword evidence="4 14" id="KW-0312">Gluconeogenesis</keyword>
<feature type="binding site" evidence="14">
    <location>
        <position position="231"/>
    </location>
    <ligand>
        <name>Mn(2+)</name>
        <dbReference type="ChEBI" id="CHEBI:29035"/>
    </ligand>
</feature>